<gene>
    <name evidence="2" type="ORF">MEUPH1_LOCUS20362</name>
</gene>
<name>A0AAV0XDR4_9HEMI</name>
<sequence>MLKLFFLIATLATLAQSQIAVEWVCHEPKIMGNCTRVPRITDLLQIFSQSSDDGEYGDLHYCPHYIVERHTNCMRTYYNSCYRYMSEFVRDVFLGYLPRTESAKILCNNNRPYKKEFREHMACTRAMLSADDDFEEYMIESEMQYGQLIEDMDTNDKCDVVNCFWSGLITKIRKQCGSKTEKFSRQVLSNLWPVSMLSVDVNIHECKHFESRCTT</sequence>
<proteinExistence type="predicted"/>
<dbReference type="EMBL" id="CARXXK010000004">
    <property type="protein sequence ID" value="CAI6365676.1"/>
    <property type="molecule type" value="Genomic_DNA"/>
</dbReference>
<evidence type="ECO:0000313" key="2">
    <source>
        <dbReference type="EMBL" id="CAI6365676.1"/>
    </source>
</evidence>
<keyword evidence="1" id="KW-0732">Signal</keyword>
<dbReference type="Proteomes" id="UP001160148">
    <property type="component" value="Unassembled WGS sequence"/>
</dbReference>
<evidence type="ECO:0000256" key="1">
    <source>
        <dbReference type="SAM" id="SignalP"/>
    </source>
</evidence>
<protein>
    <submittedName>
        <fullName evidence="2">Uncharacterized protein</fullName>
    </submittedName>
</protein>
<accession>A0AAV0XDR4</accession>
<evidence type="ECO:0000313" key="3">
    <source>
        <dbReference type="Proteomes" id="UP001160148"/>
    </source>
</evidence>
<feature type="signal peptide" evidence="1">
    <location>
        <begin position="1"/>
        <end position="17"/>
    </location>
</feature>
<dbReference type="AlphaFoldDB" id="A0AAV0XDR4"/>
<feature type="chain" id="PRO_5043942504" evidence="1">
    <location>
        <begin position="18"/>
        <end position="215"/>
    </location>
</feature>
<keyword evidence="3" id="KW-1185">Reference proteome</keyword>
<reference evidence="2 3" key="1">
    <citation type="submission" date="2023-01" db="EMBL/GenBank/DDBJ databases">
        <authorList>
            <person name="Whitehead M."/>
        </authorList>
    </citation>
    <scope>NUCLEOTIDE SEQUENCE [LARGE SCALE GENOMIC DNA]</scope>
</reference>
<comment type="caution">
    <text evidence="2">The sequence shown here is derived from an EMBL/GenBank/DDBJ whole genome shotgun (WGS) entry which is preliminary data.</text>
</comment>
<organism evidence="2 3">
    <name type="scientific">Macrosiphum euphorbiae</name>
    <name type="common">potato aphid</name>
    <dbReference type="NCBI Taxonomy" id="13131"/>
    <lineage>
        <taxon>Eukaryota</taxon>
        <taxon>Metazoa</taxon>
        <taxon>Ecdysozoa</taxon>
        <taxon>Arthropoda</taxon>
        <taxon>Hexapoda</taxon>
        <taxon>Insecta</taxon>
        <taxon>Pterygota</taxon>
        <taxon>Neoptera</taxon>
        <taxon>Paraneoptera</taxon>
        <taxon>Hemiptera</taxon>
        <taxon>Sternorrhyncha</taxon>
        <taxon>Aphidomorpha</taxon>
        <taxon>Aphidoidea</taxon>
        <taxon>Aphididae</taxon>
        <taxon>Macrosiphini</taxon>
        <taxon>Macrosiphum</taxon>
    </lineage>
</organism>